<dbReference type="InterPro" id="IPR017853">
    <property type="entry name" value="GH"/>
</dbReference>
<evidence type="ECO:0000256" key="1">
    <source>
        <dbReference type="ARBA" id="ARBA00005641"/>
    </source>
</evidence>
<sequence length="487" mass="54196">MGLKYFYKIVLLLIVTGFSVSCSKNEEEPQLSVSATTVSFEPEGGTSEEITIEANSTWSVSNSATSWLQLIKISGNSGATATKFTALSNETGLTRSVILTVEADNGQARRITITQTGNLYPTYNLTPKAPDETGMSSTAVQLAAKMHMGLNFGNTMESQAEGDWVNSKITLSYVKFLKQTGFNAVRIPCAWSWSHLSDPAKAKIDPAWLNRVKEVVGWCVDNDMYVVLNIHWDGGWLDGNIDKAHKESTNAKQKALWEQIATTMRDFDEHLIFAGANEPPADNAEKMEILNSYYQTFIKAVRSTGGKNSYRVLVLQGPGTDANKTYDLMNTLPTDKVPNKLMVEVHNYTPSTFTILTNGDATWGKMAYYWGKGNYSTIEPEHNATWGDEDAIIAEFQKMKEKFVDKGIPVVLGEYAAFRRTASFTKYIPMDVDKHNKSIDDWTYFVTKQAKAHGLLPFYWEQGPVLDRKNNMVLDQGILDALIAGSK</sequence>
<dbReference type="InterPro" id="IPR001547">
    <property type="entry name" value="Glyco_hydro_5"/>
</dbReference>
<evidence type="ECO:0000313" key="10">
    <source>
        <dbReference type="EMBL" id="MCV9929467.1"/>
    </source>
</evidence>
<evidence type="ECO:0000259" key="9">
    <source>
        <dbReference type="Pfam" id="PF13004"/>
    </source>
</evidence>
<dbReference type="InterPro" id="IPR050386">
    <property type="entry name" value="Glycosyl_hydrolase_5"/>
</dbReference>
<reference evidence="10" key="1">
    <citation type="submission" date="2022-10" db="EMBL/GenBank/DDBJ databases">
        <title>Two novel species of Flavobacterium.</title>
        <authorList>
            <person name="Liu Q."/>
            <person name="Xin Y.-H."/>
        </authorList>
    </citation>
    <scope>NUCLEOTIDE SEQUENCE</scope>
    <source>
        <strain evidence="10">LS1R49</strain>
    </source>
</reference>
<dbReference type="GO" id="GO:0008422">
    <property type="term" value="F:beta-glucosidase activity"/>
    <property type="evidence" value="ECO:0007669"/>
    <property type="project" value="TreeGrafter"/>
</dbReference>
<dbReference type="GO" id="GO:0009986">
    <property type="term" value="C:cell surface"/>
    <property type="evidence" value="ECO:0007669"/>
    <property type="project" value="TreeGrafter"/>
</dbReference>
<evidence type="ECO:0000313" key="11">
    <source>
        <dbReference type="Proteomes" id="UP001151079"/>
    </source>
</evidence>
<evidence type="ECO:0000256" key="6">
    <source>
        <dbReference type="ARBA" id="ARBA00023326"/>
    </source>
</evidence>
<feature type="domain" description="BACON" evidence="9">
    <location>
        <begin position="58"/>
        <end position="115"/>
    </location>
</feature>
<keyword evidence="5 7" id="KW-0326">Glycosidase</keyword>
<comment type="caution">
    <text evidence="10">The sequence shown here is derived from an EMBL/GenBank/DDBJ whole genome shotgun (WGS) entry which is preliminary data.</text>
</comment>
<dbReference type="Gene3D" id="3.20.20.80">
    <property type="entry name" value="Glycosidases"/>
    <property type="match status" value="1"/>
</dbReference>
<dbReference type="GO" id="GO:0030245">
    <property type="term" value="P:cellulose catabolic process"/>
    <property type="evidence" value="ECO:0007669"/>
    <property type="project" value="UniProtKB-KW"/>
</dbReference>
<evidence type="ECO:0000256" key="7">
    <source>
        <dbReference type="RuleBase" id="RU361153"/>
    </source>
</evidence>
<keyword evidence="6" id="KW-0624">Polysaccharide degradation</keyword>
<keyword evidence="4" id="KW-0119">Carbohydrate metabolism</keyword>
<evidence type="ECO:0000259" key="8">
    <source>
        <dbReference type="Pfam" id="PF00150"/>
    </source>
</evidence>
<proteinExistence type="inferred from homology"/>
<keyword evidence="2 7" id="KW-0378">Hydrolase</keyword>
<dbReference type="InterPro" id="IPR024361">
    <property type="entry name" value="BACON"/>
</dbReference>
<evidence type="ECO:0000256" key="2">
    <source>
        <dbReference type="ARBA" id="ARBA00022801"/>
    </source>
</evidence>
<evidence type="ECO:0000256" key="5">
    <source>
        <dbReference type="ARBA" id="ARBA00023295"/>
    </source>
</evidence>
<protein>
    <submittedName>
        <fullName evidence="10">Cellulase family glycosylhydrolase</fullName>
    </submittedName>
</protein>
<name>A0A9X2ZGQ0_9FLAO</name>
<dbReference type="Gene3D" id="2.60.40.10">
    <property type="entry name" value="Immunoglobulins"/>
    <property type="match status" value="1"/>
</dbReference>
<evidence type="ECO:0000256" key="4">
    <source>
        <dbReference type="ARBA" id="ARBA00023277"/>
    </source>
</evidence>
<keyword evidence="11" id="KW-1185">Reference proteome</keyword>
<dbReference type="Pfam" id="PF13004">
    <property type="entry name" value="BACON"/>
    <property type="match status" value="1"/>
</dbReference>
<dbReference type="PANTHER" id="PTHR31297:SF41">
    <property type="entry name" value="ENDOGLUCANASE, PUTATIVE (AFU_ORTHOLOGUE AFUA_5G01830)-RELATED"/>
    <property type="match status" value="1"/>
</dbReference>
<dbReference type="Pfam" id="PF00150">
    <property type="entry name" value="Cellulase"/>
    <property type="match status" value="1"/>
</dbReference>
<dbReference type="InterPro" id="IPR013783">
    <property type="entry name" value="Ig-like_fold"/>
</dbReference>
<dbReference type="EMBL" id="JAOZEW010000020">
    <property type="protein sequence ID" value="MCV9929467.1"/>
    <property type="molecule type" value="Genomic_DNA"/>
</dbReference>
<organism evidence="10 11">
    <name type="scientific">Flavobacterium shii</name>
    <dbReference type="NCBI Taxonomy" id="2987687"/>
    <lineage>
        <taxon>Bacteria</taxon>
        <taxon>Pseudomonadati</taxon>
        <taxon>Bacteroidota</taxon>
        <taxon>Flavobacteriia</taxon>
        <taxon>Flavobacteriales</taxon>
        <taxon>Flavobacteriaceae</taxon>
        <taxon>Flavobacterium</taxon>
    </lineage>
</organism>
<dbReference type="GO" id="GO:0005576">
    <property type="term" value="C:extracellular region"/>
    <property type="evidence" value="ECO:0007669"/>
    <property type="project" value="TreeGrafter"/>
</dbReference>
<comment type="similarity">
    <text evidence="1 7">Belongs to the glycosyl hydrolase 5 (cellulase A) family.</text>
</comment>
<keyword evidence="3" id="KW-0136">Cellulose degradation</keyword>
<evidence type="ECO:0000256" key="3">
    <source>
        <dbReference type="ARBA" id="ARBA00023001"/>
    </source>
</evidence>
<dbReference type="Proteomes" id="UP001151079">
    <property type="component" value="Unassembled WGS sequence"/>
</dbReference>
<accession>A0A9X2ZGQ0</accession>
<dbReference type="PANTHER" id="PTHR31297">
    <property type="entry name" value="GLUCAN ENDO-1,6-BETA-GLUCOSIDASE B"/>
    <property type="match status" value="1"/>
</dbReference>
<dbReference type="AlphaFoldDB" id="A0A9X2ZGQ0"/>
<dbReference type="RefSeq" id="WP_264207554.1">
    <property type="nucleotide sequence ID" value="NZ_JAOZEW010000020.1"/>
</dbReference>
<dbReference type="SUPFAM" id="SSF51445">
    <property type="entry name" value="(Trans)glycosidases"/>
    <property type="match status" value="1"/>
</dbReference>
<dbReference type="PROSITE" id="PS51257">
    <property type="entry name" value="PROKAR_LIPOPROTEIN"/>
    <property type="match status" value="1"/>
</dbReference>
<dbReference type="CDD" id="cd14948">
    <property type="entry name" value="BACON"/>
    <property type="match status" value="1"/>
</dbReference>
<gene>
    <name evidence="10" type="ORF">OIU83_17525</name>
</gene>
<feature type="domain" description="Glycoside hydrolase family 5" evidence="8">
    <location>
        <begin position="159"/>
        <end position="460"/>
    </location>
</feature>